<keyword evidence="3" id="KW-1185">Reference proteome</keyword>
<evidence type="ECO:0000256" key="1">
    <source>
        <dbReference type="SAM" id="MobiDB-lite"/>
    </source>
</evidence>
<dbReference type="GeneID" id="94353185"/>
<reference evidence="2 3" key="1">
    <citation type="journal article" date="2021" name="Genome Biol.">
        <title>AFLAP: assembly-free linkage analysis pipeline using k-mers from genome sequencing data.</title>
        <authorList>
            <person name="Fletcher K."/>
            <person name="Zhang L."/>
            <person name="Gil J."/>
            <person name="Han R."/>
            <person name="Cavanaugh K."/>
            <person name="Michelmore R."/>
        </authorList>
    </citation>
    <scope>NUCLEOTIDE SEQUENCE [LARGE SCALE GENOMIC DNA]</scope>
    <source>
        <strain evidence="2 3">SF5</strain>
    </source>
</reference>
<dbReference type="RefSeq" id="XP_067816310.1">
    <property type="nucleotide sequence ID" value="XM_067967514.1"/>
</dbReference>
<protein>
    <submittedName>
        <fullName evidence="2">Uncharacterized protein</fullName>
    </submittedName>
</protein>
<feature type="region of interest" description="Disordered" evidence="1">
    <location>
        <begin position="79"/>
        <end position="123"/>
    </location>
</feature>
<dbReference type="KEGG" id="blac:94353185"/>
<name>A0A976ICN3_BRELC</name>
<dbReference type="AlphaFoldDB" id="A0A976ICN3"/>
<sequence>MLLSKPQTLQVCRLKLKPLARLQAEQTPQPASPPAFDMGQFSRFLKYSHQQQQQQLNAFMAQTNAFQRTAAIGAVAAASAAAPATKKEGRTANLPRPKKRKTWSSVSSALSSIMPSTATNYGE</sequence>
<dbReference type="EMBL" id="SHOA02000006">
    <property type="protein sequence ID" value="TDH66811.1"/>
    <property type="molecule type" value="Genomic_DNA"/>
</dbReference>
<comment type="caution">
    <text evidence="2">The sequence shown here is derived from an EMBL/GenBank/DDBJ whole genome shotgun (WGS) entry which is preliminary data.</text>
</comment>
<evidence type="ECO:0000313" key="3">
    <source>
        <dbReference type="Proteomes" id="UP000294530"/>
    </source>
</evidence>
<accession>A0A976ICN3</accession>
<evidence type="ECO:0000313" key="2">
    <source>
        <dbReference type="EMBL" id="TDH66811.1"/>
    </source>
</evidence>
<gene>
    <name evidence="2" type="ORF">CCR75_009475</name>
</gene>
<dbReference type="Proteomes" id="UP000294530">
    <property type="component" value="Unassembled WGS sequence"/>
</dbReference>
<feature type="compositionally biased region" description="Polar residues" evidence="1">
    <location>
        <begin position="103"/>
        <end position="123"/>
    </location>
</feature>
<proteinExistence type="predicted"/>
<organism evidence="2 3">
    <name type="scientific">Bremia lactucae</name>
    <name type="common">Lettuce downy mildew</name>
    <dbReference type="NCBI Taxonomy" id="4779"/>
    <lineage>
        <taxon>Eukaryota</taxon>
        <taxon>Sar</taxon>
        <taxon>Stramenopiles</taxon>
        <taxon>Oomycota</taxon>
        <taxon>Peronosporomycetes</taxon>
        <taxon>Peronosporales</taxon>
        <taxon>Peronosporaceae</taxon>
        <taxon>Bremia</taxon>
    </lineage>
</organism>